<dbReference type="SMART" id="SM00283">
    <property type="entry name" value="MA"/>
    <property type="match status" value="1"/>
</dbReference>
<keyword evidence="7" id="KW-1133">Transmembrane helix</keyword>
<evidence type="ECO:0000256" key="6">
    <source>
        <dbReference type="SAM" id="MobiDB-lite"/>
    </source>
</evidence>
<dbReference type="Gene3D" id="1.10.287.950">
    <property type="entry name" value="Methyl-accepting chemotaxis protein"/>
    <property type="match status" value="1"/>
</dbReference>
<evidence type="ECO:0000256" key="2">
    <source>
        <dbReference type="ARBA" id="ARBA00022481"/>
    </source>
</evidence>
<dbReference type="InterPro" id="IPR004089">
    <property type="entry name" value="MCPsignal_dom"/>
</dbReference>
<dbReference type="EMBL" id="FNPE01000039">
    <property type="protein sequence ID" value="SDZ58522.1"/>
    <property type="molecule type" value="Genomic_DNA"/>
</dbReference>
<keyword evidence="7" id="KW-0812">Transmembrane</keyword>
<evidence type="ECO:0000313" key="9">
    <source>
        <dbReference type="EMBL" id="SDZ58522.1"/>
    </source>
</evidence>
<sequence>MKYLKNMKTGSMLGLGFSVLILIALSIALLGRARLIQASDDVSYLADTRITSLLRLVEVKSSVEFIFRGVRSLALIEDPAEKALAKATLDTQRQKIGQLMEQFREGLTTPQGIALYDRMRNARTAYLPLLDQFMAAAMRHDLPTVSAMLGSSGEFRRQQDAFFAAINDMLAHQQVRATETAQATEGKSLAAGRQMLSLALASLLLGALVAWAITRRIKGLLGGEPAYAAQVTQEVAKGNLAVNVQLRRGDTTSLLASLEAMRASLAGIVSQVRHSSESIATGASQIASGNADLSARTEEQAANLEETAASMEQMTATIQQNVDTVRSASGLAQSASATAVHGGEVVHGVVSTMEDITHSSRKIGEIIGVIDAIAFQTNILALNAAVEAARAGEQGKGFAVVASEVRSLAQRCANAAKEIKGLISESVGKVAAGSRQVAEAGSTMNDIVTQTHRVAELISDIGAATQEQSQGVTQVSDAVQQLDQVTQQNASLVEESAAAADSLNKQAAQLVQLVSVFRLDENATRPQAALSKSTTVAAAVPARAQTARPSPALAPAVPRPAKPLRAAAAAASSAPVALPAKAATPRRATAAGMAEMAETDEWEQF</sequence>
<dbReference type="InterPro" id="IPR051310">
    <property type="entry name" value="MCP_chemotaxis"/>
</dbReference>
<keyword evidence="7" id="KW-0472">Membrane</keyword>
<dbReference type="Pfam" id="PF12729">
    <property type="entry name" value="4HB_MCP_1"/>
    <property type="match status" value="1"/>
</dbReference>
<dbReference type="PRINTS" id="PR00260">
    <property type="entry name" value="CHEMTRNSDUCR"/>
</dbReference>
<dbReference type="AlphaFoldDB" id="A0A1H3U7X0"/>
<dbReference type="InterPro" id="IPR024478">
    <property type="entry name" value="HlyB_4HB_MCP"/>
</dbReference>
<dbReference type="InterPro" id="IPR047347">
    <property type="entry name" value="YvaQ-like_sensor"/>
</dbReference>
<organism evidence="9 10">
    <name type="scientific">Delftia lacustris</name>
    <dbReference type="NCBI Taxonomy" id="558537"/>
    <lineage>
        <taxon>Bacteria</taxon>
        <taxon>Pseudomonadati</taxon>
        <taxon>Pseudomonadota</taxon>
        <taxon>Betaproteobacteria</taxon>
        <taxon>Burkholderiales</taxon>
        <taxon>Comamonadaceae</taxon>
        <taxon>Delftia</taxon>
    </lineage>
</organism>
<feature type="domain" description="Methyl-accepting transducer" evidence="8">
    <location>
        <begin position="275"/>
        <end position="504"/>
    </location>
</feature>
<keyword evidence="4" id="KW-0807">Transducer</keyword>
<accession>A0A1H3U7X0</accession>
<dbReference type="GO" id="GO:0007165">
    <property type="term" value="P:signal transduction"/>
    <property type="evidence" value="ECO:0007669"/>
    <property type="project" value="UniProtKB-KW"/>
</dbReference>
<dbReference type="CDD" id="cd19411">
    <property type="entry name" value="MCP2201-like_sensor"/>
    <property type="match status" value="1"/>
</dbReference>
<evidence type="ECO:0000256" key="3">
    <source>
        <dbReference type="ARBA" id="ARBA00029447"/>
    </source>
</evidence>
<evidence type="ECO:0000256" key="1">
    <source>
        <dbReference type="ARBA" id="ARBA00004370"/>
    </source>
</evidence>
<name>A0A1H3U7X0_9BURK</name>
<keyword evidence="5" id="KW-0175">Coiled coil</keyword>
<evidence type="ECO:0000259" key="8">
    <source>
        <dbReference type="PROSITE" id="PS50111"/>
    </source>
</evidence>
<dbReference type="GO" id="GO:0006935">
    <property type="term" value="P:chemotaxis"/>
    <property type="evidence" value="ECO:0007669"/>
    <property type="project" value="InterPro"/>
</dbReference>
<comment type="subcellular location">
    <subcellularLocation>
        <location evidence="1">Membrane</location>
    </subcellularLocation>
</comment>
<feature type="transmembrane region" description="Helical" evidence="7">
    <location>
        <begin position="195"/>
        <end position="213"/>
    </location>
</feature>
<dbReference type="CDD" id="cd11386">
    <property type="entry name" value="MCP_signal"/>
    <property type="match status" value="1"/>
</dbReference>
<feature type="region of interest" description="Disordered" evidence="6">
    <location>
        <begin position="575"/>
        <end position="605"/>
    </location>
</feature>
<evidence type="ECO:0000313" key="10">
    <source>
        <dbReference type="Proteomes" id="UP000183417"/>
    </source>
</evidence>
<dbReference type="GO" id="GO:0004888">
    <property type="term" value="F:transmembrane signaling receptor activity"/>
    <property type="evidence" value="ECO:0007669"/>
    <property type="project" value="InterPro"/>
</dbReference>
<reference evidence="9 10" key="1">
    <citation type="submission" date="2016-10" db="EMBL/GenBank/DDBJ databases">
        <authorList>
            <person name="de Groot N.N."/>
        </authorList>
    </citation>
    <scope>NUCLEOTIDE SEQUENCE [LARGE SCALE GENOMIC DNA]</scope>
    <source>
        <strain evidence="9 10">LMG 24775</strain>
    </source>
</reference>
<dbReference type="Proteomes" id="UP000183417">
    <property type="component" value="Unassembled WGS sequence"/>
</dbReference>
<dbReference type="SUPFAM" id="SSF58104">
    <property type="entry name" value="Methyl-accepting chemotaxis protein (MCP) signaling domain"/>
    <property type="match status" value="1"/>
</dbReference>
<evidence type="ECO:0000256" key="4">
    <source>
        <dbReference type="PROSITE-ProRule" id="PRU00284"/>
    </source>
</evidence>
<comment type="similarity">
    <text evidence="3">Belongs to the methyl-accepting chemotaxis (MCP) protein family.</text>
</comment>
<evidence type="ECO:0000256" key="5">
    <source>
        <dbReference type="SAM" id="Coils"/>
    </source>
</evidence>
<feature type="coiled-coil region" evidence="5">
    <location>
        <begin position="294"/>
        <end position="321"/>
    </location>
</feature>
<dbReference type="PROSITE" id="PS50111">
    <property type="entry name" value="CHEMOTAXIS_TRANSDUC_2"/>
    <property type="match status" value="1"/>
</dbReference>
<dbReference type="RefSeq" id="WP_074924037.1">
    <property type="nucleotide sequence ID" value="NZ_CP141274.1"/>
</dbReference>
<dbReference type="GO" id="GO:0005886">
    <property type="term" value="C:plasma membrane"/>
    <property type="evidence" value="ECO:0007669"/>
    <property type="project" value="TreeGrafter"/>
</dbReference>
<gene>
    <name evidence="9" type="ORF">SAMN05421547_13922</name>
</gene>
<dbReference type="GeneID" id="94691591"/>
<evidence type="ECO:0000256" key="7">
    <source>
        <dbReference type="SAM" id="Phobius"/>
    </source>
</evidence>
<proteinExistence type="inferred from homology"/>
<protein>
    <submittedName>
        <fullName evidence="9">Methyl-accepting chemotaxis protein</fullName>
    </submittedName>
</protein>
<dbReference type="InterPro" id="IPR004090">
    <property type="entry name" value="Chemotax_Me-accpt_rcpt"/>
</dbReference>
<feature type="compositionally biased region" description="Low complexity" evidence="6">
    <location>
        <begin position="575"/>
        <end position="596"/>
    </location>
</feature>
<dbReference type="PANTHER" id="PTHR43531:SF14">
    <property type="entry name" value="METHYL-ACCEPTING CHEMOTAXIS PROTEIN I-RELATED"/>
    <property type="match status" value="1"/>
</dbReference>
<dbReference type="Pfam" id="PF00015">
    <property type="entry name" value="MCPsignal"/>
    <property type="match status" value="1"/>
</dbReference>
<dbReference type="FunFam" id="1.10.287.950:FF:000001">
    <property type="entry name" value="Methyl-accepting chemotaxis sensory transducer"/>
    <property type="match status" value="1"/>
</dbReference>
<keyword evidence="2" id="KW-0488">Methylation</keyword>
<dbReference type="PANTHER" id="PTHR43531">
    <property type="entry name" value="PROTEIN ICFG"/>
    <property type="match status" value="1"/>
</dbReference>